<evidence type="ECO:0000313" key="14">
    <source>
        <dbReference type="Proteomes" id="UP000252698"/>
    </source>
</evidence>
<evidence type="ECO:0000256" key="1">
    <source>
        <dbReference type="ARBA" id="ARBA00001933"/>
    </source>
</evidence>
<evidence type="ECO:0000256" key="10">
    <source>
        <dbReference type="ARBA" id="ARBA00049111"/>
    </source>
</evidence>
<accession>A0A2Z5J7K1</accession>
<dbReference type="PIRSF" id="PIRSF000521">
    <property type="entry name" value="Transaminase_4ab_Lys_Orn"/>
    <property type="match status" value="1"/>
</dbReference>
<dbReference type="GO" id="GO:0045303">
    <property type="term" value="F:diaminobutyrate-2-oxoglutarate transaminase activity"/>
    <property type="evidence" value="ECO:0007669"/>
    <property type="project" value="UniProtKB-EC"/>
</dbReference>
<dbReference type="Gene3D" id="3.40.640.10">
    <property type="entry name" value="Type I PLP-dependent aspartate aminotransferase-like (Major domain)"/>
    <property type="match status" value="1"/>
</dbReference>
<dbReference type="PANTHER" id="PTHR43552">
    <property type="entry name" value="DIAMINOBUTYRATE--2-OXOGLUTARATE AMINOTRANSFERASE"/>
    <property type="match status" value="1"/>
</dbReference>
<dbReference type="NCBIfam" id="TIGR00709">
    <property type="entry name" value="dat"/>
    <property type="match status" value="1"/>
</dbReference>
<dbReference type="SUPFAM" id="SSF53383">
    <property type="entry name" value="PLP-dependent transferases"/>
    <property type="match status" value="1"/>
</dbReference>
<dbReference type="InterPro" id="IPR012773">
    <property type="entry name" value="Ectoine_EctB"/>
</dbReference>
<dbReference type="AlphaFoldDB" id="A0A2Z5J7K1"/>
<dbReference type="InterPro" id="IPR049704">
    <property type="entry name" value="Aminotrans_3_PPA_site"/>
</dbReference>
<dbReference type="CDD" id="cd00610">
    <property type="entry name" value="OAT_like"/>
    <property type="match status" value="1"/>
</dbReference>
<dbReference type="NCBIfam" id="TIGR02407">
    <property type="entry name" value="ectoine_ectB"/>
    <property type="match status" value="1"/>
</dbReference>
<sequence>MSIFEQHESGVRSYSRRWPVVFSRATGSRLHTEDGRRWLDYFAGAGSLNYGHNNPVLKRALLDYVENDGITNALDMFTSARRDLLETLVEVVLRPRSMDHKVVFPGPGGANAVEAALKLARTVTGRSGVVHFTNSFHGATLGALAVTGNPLHRRSAGVPLTGATPMPFDGHDEHPHPEHLARLLAGPGSGLDLPAAVIVETVQAEGGMNVASTEWLRALAELCRQHEILLIVDDVQVGCGRTGPFFSFEDAGIVPDLICLSKSIGGYGLPLALLLVRPDLDVWPPGAHSGTFRGVNPAFVTATEALRTYWRDDTLEKSTRARGEWVGTALQGIVNAHPGAGLSTRGRGLVHGLVVGAELADAVSDEAFAQGLLVETSGPRDEVVKLLPPLTVSDAELAEGLAILEESVRVVLERAA</sequence>
<dbReference type="RefSeq" id="WP_114242564.1">
    <property type="nucleotide sequence ID" value="NZ_BMRN01000017.1"/>
</dbReference>
<evidence type="ECO:0000256" key="4">
    <source>
        <dbReference type="ARBA" id="ARBA00008954"/>
    </source>
</evidence>
<evidence type="ECO:0000256" key="6">
    <source>
        <dbReference type="ARBA" id="ARBA00014798"/>
    </source>
</evidence>
<evidence type="ECO:0000256" key="12">
    <source>
        <dbReference type="RuleBase" id="RU365034"/>
    </source>
</evidence>
<gene>
    <name evidence="13" type="primary">ectB</name>
    <name evidence="13" type="ORF">C5746_01640</name>
</gene>
<reference evidence="13 14" key="1">
    <citation type="journal article" date="2018" name="Front. Microbiol.">
        <title>Genome Sequencing of Streptomyces atratus SCSIOZH16 and Activation Production of Nocardamine via Metabolic Engineering.</title>
        <authorList>
            <person name="Li Y."/>
            <person name="Zhang C."/>
            <person name="Liu C."/>
            <person name="Ju J."/>
            <person name="Ma J."/>
        </authorList>
    </citation>
    <scope>NUCLEOTIDE SEQUENCE [LARGE SCALE GENOMIC DNA]</scope>
    <source>
        <strain evidence="13 14">SCSIO_ZH16</strain>
    </source>
</reference>
<comment type="similarity">
    <text evidence="4 11">Belongs to the class-III pyridoxal-phosphate-dependent aminotransferase family.</text>
</comment>
<dbReference type="Pfam" id="PF00202">
    <property type="entry name" value="Aminotran_3"/>
    <property type="match status" value="1"/>
</dbReference>
<evidence type="ECO:0000256" key="11">
    <source>
        <dbReference type="RuleBase" id="RU003560"/>
    </source>
</evidence>
<dbReference type="InterPro" id="IPR004637">
    <property type="entry name" value="Dat"/>
</dbReference>
<protein>
    <recommendedName>
        <fullName evidence="6 12">Diaminobutyrate--2-oxoglutarate transaminase</fullName>
        <ecNumber evidence="5 12">2.6.1.76</ecNumber>
    </recommendedName>
    <alternativeName>
        <fullName evidence="12">DABA aminotransferase</fullName>
    </alternativeName>
</protein>
<dbReference type="Gene3D" id="3.90.1150.10">
    <property type="entry name" value="Aspartate Aminotransferase, domain 1"/>
    <property type="match status" value="1"/>
</dbReference>
<dbReference type="NCBIfam" id="NF006733">
    <property type="entry name" value="PRK09264.1"/>
    <property type="match status" value="1"/>
</dbReference>
<dbReference type="GO" id="GO:0047307">
    <property type="term" value="F:diaminobutyrate-pyruvate transaminase activity"/>
    <property type="evidence" value="ECO:0007669"/>
    <property type="project" value="InterPro"/>
</dbReference>
<proteinExistence type="inferred from homology"/>
<evidence type="ECO:0000256" key="5">
    <source>
        <dbReference type="ARBA" id="ARBA00013155"/>
    </source>
</evidence>
<evidence type="ECO:0000313" key="13">
    <source>
        <dbReference type="EMBL" id="AXE75895.1"/>
    </source>
</evidence>
<comment type="pathway">
    <text evidence="3 12">Amine and polyamine biosynthesis; ectoine biosynthesis; L-ectoine from L-aspartate 4-semialdehyde: step 1/3.</text>
</comment>
<dbReference type="UniPathway" id="UPA00067">
    <property type="reaction ID" value="UER00121"/>
</dbReference>
<evidence type="ECO:0000256" key="2">
    <source>
        <dbReference type="ARBA" id="ARBA00002189"/>
    </source>
</evidence>
<dbReference type="InterPro" id="IPR015421">
    <property type="entry name" value="PyrdxlP-dep_Trfase_major"/>
</dbReference>
<name>A0A2Z5J7K1_STRAR</name>
<comment type="cofactor">
    <cofactor evidence="1 12">
        <name>pyridoxal 5'-phosphate</name>
        <dbReference type="ChEBI" id="CHEBI:597326"/>
    </cofactor>
</comment>
<dbReference type="InterPro" id="IPR005814">
    <property type="entry name" value="Aminotrans_3"/>
</dbReference>
<comment type="function">
    <text evidence="2 12">Catalyzes reversively the conversion of L-aspartate beta-semialdehyde (ASA) to L-2,4-diaminobutyrate (DABA) by transamination with L-glutamate.</text>
</comment>
<keyword evidence="7 12" id="KW-0032">Aminotransferase</keyword>
<organism evidence="13 14">
    <name type="scientific">Streptomyces atratus</name>
    <dbReference type="NCBI Taxonomy" id="1893"/>
    <lineage>
        <taxon>Bacteria</taxon>
        <taxon>Bacillati</taxon>
        <taxon>Actinomycetota</taxon>
        <taxon>Actinomycetes</taxon>
        <taxon>Kitasatosporales</taxon>
        <taxon>Streptomycetaceae</taxon>
        <taxon>Streptomyces</taxon>
    </lineage>
</organism>
<keyword evidence="9 11" id="KW-0663">Pyridoxal phosphate</keyword>
<dbReference type="InterPro" id="IPR015424">
    <property type="entry name" value="PyrdxlP-dep_Trfase"/>
</dbReference>
<dbReference type="KEGG" id="sata:C5746_01640"/>
<dbReference type="GO" id="GO:0019491">
    <property type="term" value="P:ectoine biosynthetic process"/>
    <property type="evidence" value="ECO:0007669"/>
    <property type="project" value="UniProtKB-UniPathway"/>
</dbReference>
<dbReference type="Proteomes" id="UP000252698">
    <property type="component" value="Chromosome"/>
</dbReference>
<dbReference type="EC" id="2.6.1.76" evidence="5 12"/>
<evidence type="ECO:0000256" key="7">
    <source>
        <dbReference type="ARBA" id="ARBA00022576"/>
    </source>
</evidence>
<dbReference type="PANTHER" id="PTHR43552:SF2">
    <property type="entry name" value="DIAMINOBUTYRATE--2-OXOGLUTARATE TRANSAMINASE"/>
    <property type="match status" value="1"/>
</dbReference>
<evidence type="ECO:0000256" key="9">
    <source>
        <dbReference type="ARBA" id="ARBA00022898"/>
    </source>
</evidence>
<dbReference type="GO" id="GO:0030170">
    <property type="term" value="F:pyridoxal phosphate binding"/>
    <property type="evidence" value="ECO:0007669"/>
    <property type="project" value="InterPro"/>
</dbReference>
<evidence type="ECO:0000256" key="8">
    <source>
        <dbReference type="ARBA" id="ARBA00022679"/>
    </source>
</evidence>
<dbReference type="EMBL" id="CP027306">
    <property type="protein sequence ID" value="AXE75895.1"/>
    <property type="molecule type" value="Genomic_DNA"/>
</dbReference>
<dbReference type="InterPro" id="IPR015422">
    <property type="entry name" value="PyrdxlP-dep_Trfase_small"/>
</dbReference>
<dbReference type="GeneID" id="95517290"/>
<dbReference type="PROSITE" id="PS00600">
    <property type="entry name" value="AA_TRANSFER_CLASS_3"/>
    <property type="match status" value="1"/>
</dbReference>
<comment type="catalytic activity">
    <reaction evidence="10 12">
        <text>L-2,4-diaminobutanoate + 2-oxoglutarate = L-aspartate 4-semialdehyde + L-glutamate</text>
        <dbReference type="Rhea" id="RHEA:11160"/>
        <dbReference type="ChEBI" id="CHEBI:16810"/>
        <dbReference type="ChEBI" id="CHEBI:29985"/>
        <dbReference type="ChEBI" id="CHEBI:58761"/>
        <dbReference type="ChEBI" id="CHEBI:537519"/>
        <dbReference type="EC" id="2.6.1.76"/>
    </reaction>
</comment>
<keyword evidence="8 12" id="KW-0808">Transferase</keyword>
<evidence type="ECO:0000256" key="3">
    <source>
        <dbReference type="ARBA" id="ARBA00004946"/>
    </source>
</evidence>